<accession>A0A9W7EVI8</accession>
<dbReference type="Proteomes" id="UP001162640">
    <property type="component" value="Unassembled WGS sequence"/>
</dbReference>
<proteinExistence type="predicted"/>
<sequence>MFEWVGALGLDFEVFGGMGEEVSIAMGLLVPWWLVWEFDVGLKTGKQVQVQVERIKGAKIKEMTKKRNSDDSVLKVVK</sequence>
<reference evidence="2" key="1">
    <citation type="journal article" date="2023" name="Commun. Biol.">
        <title>Genome analysis of Parmales, the sister group of diatoms, reveals the evolutionary specialization of diatoms from phago-mixotrophs to photoautotrophs.</title>
        <authorList>
            <person name="Ban H."/>
            <person name="Sato S."/>
            <person name="Yoshikawa S."/>
            <person name="Yamada K."/>
            <person name="Nakamura Y."/>
            <person name="Ichinomiya M."/>
            <person name="Sato N."/>
            <person name="Blanc-Mathieu R."/>
            <person name="Endo H."/>
            <person name="Kuwata A."/>
            <person name="Ogata H."/>
        </authorList>
    </citation>
    <scope>NUCLEOTIDE SEQUENCE [LARGE SCALE GENOMIC DNA]</scope>
</reference>
<dbReference type="EMBL" id="BLQM01000519">
    <property type="protein sequence ID" value="GMH93318.1"/>
    <property type="molecule type" value="Genomic_DNA"/>
</dbReference>
<organism evidence="1 2">
    <name type="scientific">Triparma laevis f. inornata</name>
    <dbReference type="NCBI Taxonomy" id="1714386"/>
    <lineage>
        <taxon>Eukaryota</taxon>
        <taxon>Sar</taxon>
        <taxon>Stramenopiles</taxon>
        <taxon>Ochrophyta</taxon>
        <taxon>Bolidophyceae</taxon>
        <taxon>Parmales</taxon>
        <taxon>Triparmaceae</taxon>
        <taxon>Triparma</taxon>
    </lineage>
</organism>
<evidence type="ECO:0000313" key="1">
    <source>
        <dbReference type="EMBL" id="GMH93318.1"/>
    </source>
</evidence>
<dbReference type="AlphaFoldDB" id="A0A9W7EVI8"/>
<gene>
    <name evidence="1" type="ORF">TL16_g12595</name>
</gene>
<name>A0A9W7EVI8_9STRA</name>
<comment type="caution">
    <text evidence="1">The sequence shown here is derived from an EMBL/GenBank/DDBJ whole genome shotgun (WGS) entry which is preliminary data.</text>
</comment>
<evidence type="ECO:0000313" key="2">
    <source>
        <dbReference type="Proteomes" id="UP001162640"/>
    </source>
</evidence>
<protein>
    <submittedName>
        <fullName evidence="1">Uncharacterized protein</fullName>
    </submittedName>
</protein>